<dbReference type="RefSeq" id="WP_077458784.1">
    <property type="nucleotide sequence ID" value="NZ_MUEO01000025.1"/>
</dbReference>
<protein>
    <submittedName>
        <fullName evidence="1">Uncharacterized protein</fullName>
    </submittedName>
</protein>
<reference evidence="1 2" key="1">
    <citation type="journal article" date="2017" name="Genome Announc.">
        <title>Draft Genome Sequences of Salinivibrio proteolyticus, Salinivibrio sharmensis, Salinivibrio siamensis, Salinivibrio costicola subsp. alcaliphilus, Salinivibrio costicola subsp. vallismortis, and 29 New Isolates Belonging to the Genus Salinivibrio.</title>
        <authorList>
            <person name="Lopez-Hermoso C."/>
            <person name="de la Haba R.R."/>
            <person name="Sanchez-Porro C."/>
            <person name="Bayliss S.C."/>
            <person name="Feil E.J."/>
            <person name="Ventosa A."/>
        </authorList>
    </citation>
    <scope>NUCLEOTIDE SEQUENCE [LARGE SCALE GENOMIC DNA]</scope>
    <source>
        <strain evidence="1 2">IC202</strain>
    </source>
</reference>
<gene>
    <name evidence="1" type="ORF">BZG09_10745</name>
</gene>
<evidence type="ECO:0000313" key="2">
    <source>
        <dbReference type="Proteomes" id="UP000188726"/>
    </source>
</evidence>
<accession>A0AB36K5Y3</accession>
<name>A0AB36K5Y3_9GAMM</name>
<dbReference type="Proteomes" id="UP000188726">
    <property type="component" value="Unassembled WGS sequence"/>
</dbReference>
<evidence type="ECO:0000313" key="1">
    <source>
        <dbReference type="EMBL" id="OOE43450.1"/>
    </source>
</evidence>
<sequence length="90" mass="9996">MRKALKLVLFFICSVIVAAALLVTVFVKITPADNGSESQIIGNIIWHSAPDGGVGFRILKEDHPEYRIKIMMNSPDIVYYEGALLIKSFT</sequence>
<organism evidence="1 2">
    <name type="scientific">Salinivibrio kushneri</name>
    <dbReference type="NCBI Taxonomy" id="1908198"/>
    <lineage>
        <taxon>Bacteria</taxon>
        <taxon>Pseudomonadati</taxon>
        <taxon>Pseudomonadota</taxon>
        <taxon>Gammaproteobacteria</taxon>
        <taxon>Vibrionales</taxon>
        <taxon>Vibrionaceae</taxon>
        <taxon>Salinivibrio</taxon>
    </lineage>
</organism>
<proteinExistence type="predicted"/>
<comment type="caution">
    <text evidence="1">The sequence shown here is derived from an EMBL/GenBank/DDBJ whole genome shotgun (WGS) entry which is preliminary data.</text>
</comment>
<dbReference type="EMBL" id="MUEO01000025">
    <property type="protein sequence ID" value="OOE43450.1"/>
    <property type="molecule type" value="Genomic_DNA"/>
</dbReference>
<dbReference type="AlphaFoldDB" id="A0AB36K5Y3"/>